<comment type="caution">
    <text evidence="7">The sequence shown here is derived from an EMBL/GenBank/DDBJ whole genome shotgun (WGS) entry which is preliminary data.</text>
</comment>
<protein>
    <submittedName>
        <fullName evidence="7">MipA/OmpV family protein</fullName>
    </submittedName>
</protein>
<sequence>MKTRLASTAMPVLTFLCACLPAMPAGAEALPKWELGLGAAGISLPSYRGSDVQRSEVLPAPYVVYRGERLQADRGGVRAELLRNDLFELNVSANLSLYRTTNDDPARRGMESLRPVAELGPTADFSLWRSADGRADLDFRVPLRAGFTIESSPRHVGWLLAPNLRLRLHDLGGMPGLGLSLQGGPQFADRRWHDYTYGVRPSEATAARPAYAASGGYSGMQVTGTLSRRFGDFWTGAFVRVDSLNGAVFRDSPLVRQNQGVTAGLAVIWVFGKSSTLVNAEE</sequence>
<dbReference type="PANTHER" id="PTHR38776">
    <property type="entry name" value="MLTA-INTERACTING PROTEIN-RELATED"/>
    <property type="match status" value="1"/>
</dbReference>
<keyword evidence="4" id="KW-0472">Membrane</keyword>
<keyword evidence="5" id="KW-0998">Cell outer membrane</keyword>
<name>A0A6B3SIW6_9BURK</name>
<evidence type="ECO:0000256" key="6">
    <source>
        <dbReference type="SAM" id="SignalP"/>
    </source>
</evidence>
<evidence type="ECO:0000313" key="8">
    <source>
        <dbReference type="Proteomes" id="UP000482155"/>
    </source>
</evidence>
<dbReference type="EMBL" id="JAAIVB010000012">
    <property type="protein sequence ID" value="NEX60528.1"/>
    <property type="molecule type" value="Genomic_DNA"/>
</dbReference>
<reference evidence="7 8" key="1">
    <citation type="submission" date="2020-02" db="EMBL/GenBank/DDBJ databases">
        <authorList>
            <person name="Kim M.K."/>
        </authorList>
    </citation>
    <scope>NUCLEOTIDE SEQUENCE [LARGE SCALE GENOMIC DNA]</scope>
    <source>
        <strain evidence="7 8">17J57-3</strain>
    </source>
</reference>
<comment type="subcellular location">
    <subcellularLocation>
        <location evidence="1">Cell outer membrane</location>
    </subcellularLocation>
</comment>
<evidence type="ECO:0000256" key="2">
    <source>
        <dbReference type="ARBA" id="ARBA00005722"/>
    </source>
</evidence>
<feature type="chain" id="PRO_5025647998" evidence="6">
    <location>
        <begin position="28"/>
        <end position="282"/>
    </location>
</feature>
<gene>
    <name evidence="7" type="ORF">G3574_05515</name>
</gene>
<proteinExistence type="inferred from homology"/>
<organism evidence="7 8">
    <name type="scientific">Noviherbaspirillum galbum</name>
    <dbReference type="NCBI Taxonomy" id="2709383"/>
    <lineage>
        <taxon>Bacteria</taxon>
        <taxon>Pseudomonadati</taxon>
        <taxon>Pseudomonadota</taxon>
        <taxon>Betaproteobacteria</taxon>
        <taxon>Burkholderiales</taxon>
        <taxon>Oxalobacteraceae</taxon>
        <taxon>Noviherbaspirillum</taxon>
    </lineage>
</organism>
<keyword evidence="3 6" id="KW-0732">Signal</keyword>
<dbReference type="PANTHER" id="PTHR38776:SF1">
    <property type="entry name" value="MLTA-INTERACTING PROTEIN-RELATED"/>
    <property type="match status" value="1"/>
</dbReference>
<evidence type="ECO:0000256" key="4">
    <source>
        <dbReference type="ARBA" id="ARBA00023136"/>
    </source>
</evidence>
<comment type="similarity">
    <text evidence="2">Belongs to the MipA/OmpV family.</text>
</comment>
<dbReference type="PROSITE" id="PS51257">
    <property type="entry name" value="PROKAR_LIPOPROTEIN"/>
    <property type="match status" value="1"/>
</dbReference>
<dbReference type="InterPro" id="IPR010583">
    <property type="entry name" value="MipA"/>
</dbReference>
<dbReference type="AlphaFoldDB" id="A0A6B3SIW6"/>
<dbReference type="Pfam" id="PF06629">
    <property type="entry name" value="MipA"/>
    <property type="match status" value="1"/>
</dbReference>
<evidence type="ECO:0000256" key="5">
    <source>
        <dbReference type="ARBA" id="ARBA00023237"/>
    </source>
</evidence>
<dbReference type="RefSeq" id="WP_163960998.1">
    <property type="nucleotide sequence ID" value="NZ_JAAIVB010000012.1"/>
</dbReference>
<accession>A0A6B3SIW6</accession>
<keyword evidence="8" id="KW-1185">Reference proteome</keyword>
<dbReference type="GO" id="GO:0009279">
    <property type="term" value="C:cell outer membrane"/>
    <property type="evidence" value="ECO:0007669"/>
    <property type="project" value="UniProtKB-SubCell"/>
</dbReference>
<evidence type="ECO:0000256" key="3">
    <source>
        <dbReference type="ARBA" id="ARBA00022729"/>
    </source>
</evidence>
<evidence type="ECO:0000313" key="7">
    <source>
        <dbReference type="EMBL" id="NEX60528.1"/>
    </source>
</evidence>
<feature type="signal peptide" evidence="6">
    <location>
        <begin position="1"/>
        <end position="27"/>
    </location>
</feature>
<dbReference type="Proteomes" id="UP000482155">
    <property type="component" value="Unassembled WGS sequence"/>
</dbReference>
<evidence type="ECO:0000256" key="1">
    <source>
        <dbReference type="ARBA" id="ARBA00004442"/>
    </source>
</evidence>